<dbReference type="SUPFAM" id="SSF56935">
    <property type="entry name" value="Porins"/>
    <property type="match status" value="1"/>
</dbReference>
<keyword evidence="2" id="KW-0472">Membrane</keyword>
<gene>
    <name evidence="5" type="ORF">NCTC13635_00006</name>
</gene>
<sequence>MIDLTRHYQGIDTRLTHRGELLVPVTLTAGLDYENMSERRKGYENFVMVNGAPQYGEQGALRRNERNLMWNVDPYLQTQWQLTDKLSLDAGVRYSSVWFDSNDYYITPGNGDDSGDASYHKWLPAGSLKICPDRRVERLSFRRPRLRDANH</sequence>
<reference evidence="5 6" key="1">
    <citation type="submission" date="2018-12" db="EMBL/GenBank/DDBJ databases">
        <authorList>
            <consortium name="Pathogen Informatics"/>
        </authorList>
    </citation>
    <scope>NUCLEOTIDE SEQUENCE [LARGE SCALE GENOMIC DNA]</scope>
    <source>
        <strain evidence="5 6">NCTC13635</strain>
    </source>
</reference>
<evidence type="ECO:0000313" key="5">
    <source>
        <dbReference type="EMBL" id="VEA98696.1"/>
    </source>
</evidence>
<keyword evidence="3" id="KW-0998">Cell outer membrane</keyword>
<dbReference type="GO" id="GO:0009279">
    <property type="term" value="C:cell outer membrane"/>
    <property type="evidence" value="ECO:0007669"/>
    <property type="project" value="UniProtKB-SubCell"/>
</dbReference>
<protein>
    <submittedName>
        <fullName evidence="5">TonB-dependent receptor yncD</fullName>
    </submittedName>
</protein>
<keyword evidence="5" id="KW-0675">Receptor</keyword>
<dbReference type="InterPro" id="IPR036942">
    <property type="entry name" value="Beta-barrel_TonB_sf"/>
</dbReference>
<evidence type="ECO:0000256" key="1">
    <source>
        <dbReference type="ARBA" id="ARBA00004442"/>
    </source>
</evidence>
<proteinExistence type="predicted"/>
<dbReference type="Proteomes" id="UP000282433">
    <property type="component" value="Chromosome"/>
</dbReference>
<accession>A0A3S4K814</accession>
<name>A0A3S4K814_KLEPN</name>
<evidence type="ECO:0000256" key="2">
    <source>
        <dbReference type="ARBA" id="ARBA00023136"/>
    </source>
</evidence>
<comment type="subcellular location">
    <subcellularLocation>
        <location evidence="1">Cell outer membrane</location>
    </subcellularLocation>
</comment>
<dbReference type="Pfam" id="PF00593">
    <property type="entry name" value="TonB_dep_Rec_b-barrel"/>
    <property type="match status" value="1"/>
</dbReference>
<organism evidence="5 6">
    <name type="scientific">Klebsiella pneumoniae</name>
    <dbReference type="NCBI Taxonomy" id="573"/>
    <lineage>
        <taxon>Bacteria</taxon>
        <taxon>Pseudomonadati</taxon>
        <taxon>Pseudomonadota</taxon>
        <taxon>Gammaproteobacteria</taxon>
        <taxon>Enterobacterales</taxon>
        <taxon>Enterobacteriaceae</taxon>
        <taxon>Klebsiella/Raoultella group</taxon>
        <taxon>Klebsiella</taxon>
        <taxon>Klebsiella pneumoniae complex</taxon>
    </lineage>
</organism>
<feature type="domain" description="TonB-dependent receptor-like beta-barrel" evidence="4">
    <location>
        <begin position="7"/>
        <end position="128"/>
    </location>
</feature>
<dbReference type="EMBL" id="LR134162">
    <property type="protein sequence ID" value="VEA98696.1"/>
    <property type="molecule type" value="Genomic_DNA"/>
</dbReference>
<dbReference type="Gene3D" id="2.40.170.20">
    <property type="entry name" value="TonB-dependent receptor, beta-barrel domain"/>
    <property type="match status" value="1"/>
</dbReference>
<dbReference type="AlphaFoldDB" id="A0A3S4K814"/>
<dbReference type="InterPro" id="IPR000531">
    <property type="entry name" value="Beta-barrel_TonB"/>
</dbReference>
<evidence type="ECO:0000256" key="3">
    <source>
        <dbReference type="ARBA" id="ARBA00023237"/>
    </source>
</evidence>
<evidence type="ECO:0000313" key="6">
    <source>
        <dbReference type="Proteomes" id="UP000282433"/>
    </source>
</evidence>
<evidence type="ECO:0000259" key="4">
    <source>
        <dbReference type="Pfam" id="PF00593"/>
    </source>
</evidence>